<evidence type="ECO:0000313" key="2">
    <source>
        <dbReference type="EMBL" id="PRH79283.1"/>
    </source>
</evidence>
<dbReference type="Proteomes" id="UP000239322">
    <property type="component" value="Unassembled WGS sequence"/>
</dbReference>
<organism evidence="2 3">
    <name type="scientific">Streptomyces solincola</name>
    <dbReference type="NCBI Taxonomy" id="2100817"/>
    <lineage>
        <taxon>Bacteria</taxon>
        <taxon>Bacillati</taxon>
        <taxon>Actinomycetota</taxon>
        <taxon>Actinomycetes</taxon>
        <taxon>Kitasatosporales</taxon>
        <taxon>Streptomycetaceae</taxon>
        <taxon>Streptomyces</taxon>
    </lineage>
</organism>
<proteinExistence type="predicted"/>
<dbReference type="AlphaFoldDB" id="A0A2S9PY51"/>
<comment type="caution">
    <text evidence="2">The sequence shown here is derived from an EMBL/GenBank/DDBJ whole genome shotgun (WGS) entry which is preliminary data.</text>
</comment>
<evidence type="ECO:0000313" key="3">
    <source>
        <dbReference type="Proteomes" id="UP000239322"/>
    </source>
</evidence>
<feature type="compositionally biased region" description="Low complexity" evidence="1">
    <location>
        <begin position="61"/>
        <end position="71"/>
    </location>
</feature>
<dbReference type="EMBL" id="PVLV01000126">
    <property type="protein sequence ID" value="PRH79283.1"/>
    <property type="molecule type" value="Genomic_DNA"/>
</dbReference>
<protein>
    <submittedName>
        <fullName evidence="2">Uncharacterized protein</fullName>
    </submittedName>
</protein>
<feature type="region of interest" description="Disordered" evidence="1">
    <location>
        <begin position="1"/>
        <end position="89"/>
    </location>
</feature>
<accession>A0A2S9PY51</accession>
<gene>
    <name evidence="2" type="ORF">C6N75_10330</name>
</gene>
<keyword evidence="3" id="KW-1185">Reference proteome</keyword>
<reference evidence="2 3" key="1">
    <citation type="submission" date="2018-03" db="EMBL/GenBank/DDBJ databases">
        <title>Novel Streptomyces sp. from soil.</title>
        <authorList>
            <person name="Tan G.Y.A."/>
            <person name="Lee Z.Y."/>
        </authorList>
    </citation>
    <scope>NUCLEOTIDE SEQUENCE [LARGE SCALE GENOMIC DNA]</scope>
    <source>
        <strain evidence="2 3">ST5x</strain>
    </source>
</reference>
<name>A0A2S9PY51_9ACTN</name>
<evidence type="ECO:0000256" key="1">
    <source>
        <dbReference type="SAM" id="MobiDB-lite"/>
    </source>
</evidence>
<sequence length="89" mass="9232">MGRSLFRYRRVADKDGHRTGTRPSRPGPEAVTGRALTGSYGSQSSRDAGTPLRERYGPHGPAAAPAAHPSAPTRPPGGPADGPSSDQLD</sequence>